<gene>
    <name evidence="2" type="ORF">GCU56_01840</name>
</gene>
<reference evidence="2 3" key="1">
    <citation type="submission" date="2020-02" db="EMBL/GenBank/DDBJ databases">
        <title>Geodermatophilus sabuli CPCC 205279 I12A-02694.</title>
        <authorList>
            <person name="Jiang Z."/>
        </authorList>
    </citation>
    <scope>NUCLEOTIDE SEQUENCE [LARGE SCALE GENOMIC DNA]</scope>
    <source>
        <strain evidence="2 3">I12A-02694</strain>
    </source>
</reference>
<dbReference type="RefSeq" id="WP_163479815.1">
    <property type="nucleotide sequence ID" value="NZ_JAAGWF010000003.1"/>
</dbReference>
<dbReference type="GO" id="GO:0008703">
    <property type="term" value="F:5-amino-6-(5-phosphoribosylamino)uracil reductase activity"/>
    <property type="evidence" value="ECO:0007669"/>
    <property type="project" value="InterPro"/>
</dbReference>
<comment type="caution">
    <text evidence="2">The sequence shown here is derived from an EMBL/GenBank/DDBJ whole genome shotgun (WGS) entry which is preliminary data.</text>
</comment>
<dbReference type="PANTHER" id="PTHR38011:SF11">
    <property type="entry name" value="2,5-DIAMINO-6-RIBOSYLAMINO-4(3H)-PYRIMIDINONE 5'-PHOSPHATE REDUCTASE"/>
    <property type="match status" value="1"/>
</dbReference>
<keyword evidence="3" id="KW-1185">Reference proteome</keyword>
<dbReference type="AlphaFoldDB" id="A0A7K3VVF0"/>
<dbReference type="SUPFAM" id="SSF53597">
    <property type="entry name" value="Dihydrofolate reductase-like"/>
    <property type="match status" value="1"/>
</dbReference>
<dbReference type="Gene3D" id="3.40.430.10">
    <property type="entry name" value="Dihydrofolate Reductase, subunit A"/>
    <property type="match status" value="1"/>
</dbReference>
<dbReference type="InterPro" id="IPR002734">
    <property type="entry name" value="RibDG_C"/>
</dbReference>
<dbReference type="EMBL" id="JAAGWF010000003">
    <property type="protein sequence ID" value="NEK56615.1"/>
    <property type="molecule type" value="Genomic_DNA"/>
</dbReference>
<sequence length="186" mass="20359">MARLVYAAIASLDGYVADDAGSFDWAVPDAEVHTAVNDLVRPIGTYLYGRRLYEVMVGWETAFDGPDDPPEARDFAAVWRAADKVVHSRTLEAVASARTRVVREFDPEEVRRLKATADRDLSVGGPHLAGQAFAAGLVDECHLFLVPHLVGGGLRALPDGVRLELELVGERRFASGVVHLHHRVRP</sequence>
<dbReference type="GO" id="GO:0009231">
    <property type="term" value="P:riboflavin biosynthetic process"/>
    <property type="evidence" value="ECO:0007669"/>
    <property type="project" value="InterPro"/>
</dbReference>
<dbReference type="Proteomes" id="UP000470246">
    <property type="component" value="Unassembled WGS sequence"/>
</dbReference>
<dbReference type="PANTHER" id="PTHR38011">
    <property type="entry name" value="DIHYDROFOLATE REDUCTASE FAMILY PROTEIN (AFU_ORTHOLOGUE AFUA_8G06820)"/>
    <property type="match status" value="1"/>
</dbReference>
<feature type="domain" description="Bacterial bifunctional deaminase-reductase C-terminal" evidence="1">
    <location>
        <begin position="4"/>
        <end position="178"/>
    </location>
</feature>
<accession>A0A7K3VVF0</accession>
<dbReference type="InterPro" id="IPR024072">
    <property type="entry name" value="DHFR-like_dom_sf"/>
</dbReference>
<protein>
    <submittedName>
        <fullName evidence="2">Dihydrofolate reductase family protein</fullName>
    </submittedName>
</protein>
<dbReference type="InterPro" id="IPR050765">
    <property type="entry name" value="Riboflavin_Biosynth_HTPR"/>
</dbReference>
<evidence type="ECO:0000259" key="1">
    <source>
        <dbReference type="Pfam" id="PF01872"/>
    </source>
</evidence>
<proteinExistence type="predicted"/>
<evidence type="ECO:0000313" key="2">
    <source>
        <dbReference type="EMBL" id="NEK56615.1"/>
    </source>
</evidence>
<name>A0A7K3VVF0_9ACTN</name>
<organism evidence="2 3">
    <name type="scientific">Geodermatophilus sabuli</name>
    <dbReference type="NCBI Taxonomy" id="1564158"/>
    <lineage>
        <taxon>Bacteria</taxon>
        <taxon>Bacillati</taxon>
        <taxon>Actinomycetota</taxon>
        <taxon>Actinomycetes</taxon>
        <taxon>Geodermatophilales</taxon>
        <taxon>Geodermatophilaceae</taxon>
        <taxon>Geodermatophilus</taxon>
    </lineage>
</organism>
<dbReference type="Pfam" id="PF01872">
    <property type="entry name" value="RibD_C"/>
    <property type="match status" value="1"/>
</dbReference>
<evidence type="ECO:0000313" key="3">
    <source>
        <dbReference type="Proteomes" id="UP000470246"/>
    </source>
</evidence>